<evidence type="ECO:0000256" key="10">
    <source>
        <dbReference type="HAMAP-Rule" id="MF_01225"/>
    </source>
</evidence>
<keyword evidence="1 10" id="KW-0004">4Fe-4S</keyword>
<dbReference type="HAMAP" id="MF_01225_B">
    <property type="entry name" value="MoaA_B"/>
    <property type="match status" value="1"/>
</dbReference>
<dbReference type="SFLD" id="SFLDS00029">
    <property type="entry name" value="Radical_SAM"/>
    <property type="match status" value="1"/>
</dbReference>
<dbReference type="SFLD" id="SFLDG01386">
    <property type="entry name" value="main_SPASM_domain-containing"/>
    <property type="match status" value="1"/>
</dbReference>
<dbReference type="GO" id="GO:0061799">
    <property type="term" value="F:cyclic pyranopterin monophosphate synthase activity"/>
    <property type="evidence" value="ECO:0007669"/>
    <property type="project" value="TreeGrafter"/>
</dbReference>
<feature type="binding site" evidence="10">
    <location>
        <position position="93"/>
    </location>
    <ligand>
        <name>[4Fe-4S] cluster</name>
        <dbReference type="ChEBI" id="CHEBI:49883"/>
        <label>1</label>
        <note>4Fe-4S-S-AdoMet</note>
    </ligand>
</feature>
<dbReference type="InterPro" id="IPR058240">
    <property type="entry name" value="rSAM_sf"/>
</dbReference>
<name>A0A6H9WM05_9MICO</name>
<dbReference type="CDD" id="cd21117">
    <property type="entry name" value="Twitch_MoaA"/>
    <property type="match status" value="1"/>
</dbReference>
<keyword evidence="7 10" id="KW-0342">GTP-binding</keyword>
<feature type="binding site" evidence="10">
    <location>
        <begin position="329"/>
        <end position="331"/>
    </location>
    <ligand>
        <name>GTP</name>
        <dbReference type="ChEBI" id="CHEBI:37565"/>
    </ligand>
</feature>
<keyword evidence="2 10" id="KW-0949">S-adenosyl-L-methionine</keyword>
<evidence type="ECO:0000313" key="14">
    <source>
        <dbReference type="Proteomes" id="UP000431744"/>
    </source>
</evidence>
<dbReference type="Proteomes" id="UP000431744">
    <property type="component" value="Unassembled WGS sequence"/>
</dbReference>
<dbReference type="GO" id="GO:0051539">
    <property type="term" value="F:4 iron, 4 sulfur cluster binding"/>
    <property type="evidence" value="ECO:0007669"/>
    <property type="project" value="UniProtKB-UniRule"/>
</dbReference>
<comment type="function">
    <text evidence="10">Catalyzes the cyclization of GTP to (8S)-3',8-cyclo-7,8-dihydroguanosine 5'-triphosphate.</text>
</comment>
<evidence type="ECO:0000256" key="9">
    <source>
        <dbReference type="ARBA" id="ARBA00023239"/>
    </source>
</evidence>
<feature type="compositionally biased region" description="Pro residues" evidence="11">
    <location>
        <begin position="23"/>
        <end position="33"/>
    </location>
</feature>
<feature type="binding site" evidence="10">
    <location>
        <position position="89"/>
    </location>
    <ligand>
        <name>[4Fe-4S] cluster</name>
        <dbReference type="ChEBI" id="CHEBI:49883"/>
        <label>1</label>
        <note>4Fe-4S-S-AdoMet</note>
    </ligand>
</feature>
<dbReference type="PANTHER" id="PTHR22960:SF0">
    <property type="entry name" value="MOLYBDENUM COFACTOR BIOSYNTHESIS PROTEIN 1"/>
    <property type="match status" value="1"/>
</dbReference>
<feature type="binding site" evidence="10">
    <location>
        <position position="136"/>
    </location>
    <ligand>
        <name>S-adenosyl-L-methionine</name>
        <dbReference type="ChEBI" id="CHEBI:59789"/>
    </ligand>
</feature>
<feature type="binding site" evidence="10">
    <location>
        <position position="227"/>
    </location>
    <ligand>
        <name>GTP</name>
        <dbReference type="ChEBI" id="CHEBI:37565"/>
    </ligand>
</feature>
<evidence type="ECO:0000256" key="11">
    <source>
        <dbReference type="SAM" id="MobiDB-lite"/>
    </source>
</evidence>
<evidence type="ECO:0000256" key="7">
    <source>
        <dbReference type="ARBA" id="ARBA00023134"/>
    </source>
</evidence>
<keyword evidence="14" id="KW-1185">Reference proteome</keyword>
<keyword evidence="9 10" id="KW-0456">Lyase</keyword>
<organism evidence="13 14">
    <name type="scientific">Pseudoclavibacter endophyticus</name>
    <dbReference type="NCBI Taxonomy" id="1778590"/>
    <lineage>
        <taxon>Bacteria</taxon>
        <taxon>Bacillati</taxon>
        <taxon>Actinomycetota</taxon>
        <taxon>Actinomycetes</taxon>
        <taxon>Micrococcales</taxon>
        <taxon>Microbacteriaceae</taxon>
        <taxon>Pseudoclavibacter</taxon>
    </lineage>
</organism>
<feature type="binding site" evidence="10">
    <location>
        <position position="96"/>
    </location>
    <ligand>
        <name>[4Fe-4S] cluster</name>
        <dbReference type="ChEBI" id="CHEBI:49883"/>
        <label>1</label>
        <note>4Fe-4S-S-AdoMet</note>
    </ligand>
</feature>
<dbReference type="AlphaFoldDB" id="A0A6H9WM05"/>
<dbReference type="Gene3D" id="3.20.20.70">
    <property type="entry name" value="Aldolase class I"/>
    <property type="match status" value="1"/>
</dbReference>
<dbReference type="Pfam" id="PF04055">
    <property type="entry name" value="Radical_SAM"/>
    <property type="match status" value="1"/>
</dbReference>
<keyword evidence="5 10" id="KW-0408">Iron</keyword>
<feature type="binding site" evidence="10">
    <location>
        <position position="341"/>
    </location>
    <ligand>
        <name>[4Fe-4S] cluster</name>
        <dbReference type="ChEBI" id="CHEBI:49883"/>
        <label>2</label>
        <note>4Fe-4S-substrate</note>
    </ligand>
</feature>
<comment type="catalytic activity">
    <reaction evidence="10">
        <text>GTP + AH2 + S-adenosyl-L-methionine = (8S)-3',8-cyclo-7,8-dihydroguanosine 5'-triphosphate + 5'-deoxyadenosine + L-methionine + A + H(+)</text>
        <dbReference type="Rhea" id="RHEA:49576"/>
        <dbReference type="ChEBI" id="CHEBI:13193"/>
        <dbReference type="ChEBI" id="CHEBI:15378"/>
        <dbReference type="ChEBI" id="CHEBI:17319"/>
        <dbReference type="ChEBI" id="CHEBI:17499"/>
        <dbReference type="ChEBI" id="CHEBI:37565"/>
        <dbReference type="ChEBI" id="CHEBI:57844"/>
        <dbReference type="ChEBI" id="CHEBI:59789"/>
        <dbReference type="ChEBI" id="CHEBI:131766"/>
        <dbReference type="EC" id="4.1.99.22"/>
    </reaction>
</comment>
<dbReference type="EC" id="4.1.99.22" evidence="10"/>
<keyword evidence="6 10" id="KW-0411">Iron-sulfur</keyword>
<evidence type="ECO:0000256" key="2">
    <source>
        <dbReference type="ARBA" id="ARBA00022691"/>
    </source>
</evidence>
<feature type="binding site" evidence="10">
    <location>
        <position position="82"/>
    </location>
    <ligand>
        <name>GTP</name>
        <dbReference type="ChEBI" id="CHEBI:37565"/>
    </ligand>
</feature>
<comment type="similarity">
    <text evidence="10">Belongs to the radical SAM superfamily. MoaA family.</text>
</comment>
<dbReference type="PROSITE" id="PS51918">
    <property type="entry name" value="RADICAL_SAM"/>
    <property type="match status" value="1"/>
</dbReference>
<dbReference type="GO" id="GO:1904047">
    <property type="term" value="F:S-adenosyl-L-methionine binding"/>
    <property type="evidence" value="ECO:0007669"/>
    <property type="project" value="UniProtKB-UniRule"/>
</dbReference>
<evidence type="ECO:0000256" key="5">
    <source>
        <dbReference type="ARBA" id="ARBA00023004"/>
    </source>
</evidence>
<keyword evidence="8 10" id="KW-0501">Molybdenum cofactor biosynthesis</keyword>
<dbReference type="InterPro" id="IPR007197">
    <property type="entry name" value="rSAM"/>
</dbReference>
<comment type="caution">
    <text evidence="13">The sequence shown here is derived from an EMBL/GenBank/DDBJ whole genome shotgun (WGS) entry which is preliminary data.</text>
</comment>
<dbReference type="Pfam" id="PF06463">
    <property type="entry name" value="Mob_synth_C"/>
    <property type="match status" value="1"/>
</dbReference>
<dbReference type="InterPro" id="IPR050105">
    <property type="entry name" value="MoCo_biosynth_MoaA/MoaC"/>
</dbReference>
<evidence type="ECO:0000256" key="1">
    <source>
        <dbReference type="ARBA" id="ARBA00022485"/>
    </source>
</evidence>
<comment type="subunit">
    <text evidence="10">Monomer and homodimer.</text>
</comment>
<feature type="region of interest" description="Disordered" evidence="11">
    <location>
        <begin position="23"/>
        <end position="49"/>
    </location>
</feature>
<dbReference type="GO" id="GO:0061798">
    <property type="term" value="F:GTP 3',8'-cyclase activity"/>
    <property type="evidence" value="ECO:0007669"/>
    <property type="project" value="UniProtKB-UniRule"/>
</dbReference>
<accession>A0A6H9WM05</accession>
<dbReference type="OrthoDB" id="9763993at2"/>
<dbReference type="EMBL" id="WBJY01000001">
    <property type="protein sequence ID" value="KAB1648841.1"/>
    <property type="molecule type" value="Genomic_DNA"/>
</dbReference>
<feature type="binding site" evidence="10">
    <location>
        <position position="324"/>
    </location>
    <ligand>
        <name>[4Fe-4S] cluster</name>
        <dbReference type="ChEBI" id="CHEBI:49883"/>
        <label>2</label>
        <note>4Fe-4S-substrate</note>
    </ligand>
</feature>
<dbReference type="InterPro" id="IPR013785">
    <property type="entry name" value="Aldolase_TIM"/>
</dbReference>
<keyword evidence="3 10" id="KW-0479">Metal-binding</keyword>
<evidence type="ECO:0000256" key="8">
    <source>
        <dbReference type="ARBA" id="ARBA00023150"/>
    </source>
</evidence>
<dbReference type="SFLD" id="SFLDG01067">
    <property type="entry name" value="SPASM/twitch_domain_containing"/>
    <property type="match status" value="1"/>
</dbReference>
<comment type="cofactor">
    <cofactor evidence="10">
        <name>[4Fe-4S] cluster</name>
        <dbReference type="ChEBI" id="CHEBI:49883"/>
    </cofactor>
    <text evidence="10">Binds 2 [4Fe-4S] clusters. Binds 1 [4Fe-4S] cluster coordinated with 3 cysteines and an exchangeable S-adenosyl-L-methionine and 1 [4Fe-4S] cluster coordinated with 3 cysteines and the GTP-derived substrate.</text>
</comment>
<dbReference type="CDD" id="cd01335">
    <property type="entry name" value="Radical_SAM"/>
    <property type="match status" value="1"/>
</dbReference>
<gene>
    <name evidence="10 13" type="primary">moaA</name>
    <name evidence="13" type="ORF">F8O04_00610</name>
</gene>
<dbReference type="SUPFAM" id="SSF102114">
    <property type="entry name" value="Radical SAM enzymes"/>
    <property type="match status" value="1"/>
</dbReference>
<reference evidence="13 14" key="1">
    <citation type="submission" date="2019-09" db="EMBL/GenBank/DDBJ databases">
        <title>Phylogeny of genus Pseudoclavibacter and closely related genus.</title>
        <authorList>
            <person name="Li Y."/>
        </authorList>
    </citation>
    <scope>NUCLEOTIDE SEQUENCE [LARGE SCALE GENOMIC DNA]</scope>
    <source>
        <strain evidence="13 14">EGI 60007</strain>
    </source>
</reference>
<dbReference type="SFLD" id="SFLDG01383">
    <property type="entry name" value="cyclic_pyranopterin_phosphate"/>
    <property type="match status" value="1"/>
</dbReference>
<comment type="pathway">
    <text evidence="10">Cofactor biosynthesis; molybdopterin biosynthesis.</text>
</comment>
<proteinExistence type="inferred from homology"/>
<dbReference type="InterPro" id="IPR006638">
    <property type="entry name" value="Elp3/MiaA/NifB-like_rSAM"/>
</dbReference>
<dbReference type="GO" id="GO:0005525">
    <property type="term" value="F:GTP binding"/>
    <property type="evidence" value="ECO:0007669"/>
    <property type="project" value="UniProtKB-UniRule"/>
</dbReference>
<evidence type="ECO:0000256" key="4">
    <source>
        <dbReference type="ARBA" id="ARBA00022741"/>
    </source>
</evidence>
<feature type="binding site" evidence="10">
    <location>
        <position position="327"/>
    </location>
    <ligand>
        <name>[4Fe-4S] cluster</name>
        <dbReference type="ChEBI" id="CHEBI:49883"/>
        <label>2</label>
        <note>4Fe-4S-substrate</note>
    </ligand>
</feature>
<dbReference type="GO" id="GO:0006777">
    <property type="term" value="P:Mo-molybdopterin cofactor biosynthetic process"/>
    <property type="evidence" value="ECO:0007669"/>
    <property type="project" value="UniProtKB-UniRule"/>
</dbReference>
<dbReference type="NCBIfam" id="TIGR02666">
    <property type="entry name" value="moaA"/>
    <property type="match status" value="1"/>
</dbReference>
<feature type="binding site" evidence="10">
    <location>
        <position position="166"/>
    </location>
    <ligand>
        <name>GTP</name>
        <dbReference type="ChEBI" id="CHEBI:37565"/>
    </ligand>
</feature>
<feature type="binding site" evidence="10">
    <location>
        <position position="190"/>
    </location>
    <ligand>
        <name>S-adenosyl-L-methionine</name>
        <dbReference type="ChEBI" id="CHEBI:59789"/>
    </ligand>
</feature>
<dbReference type="InterPro" id="IPR010505">
    <property type="entry name" value="MoaA_twitch"/>
</dbReference>
<dbReference type="UniPathway" id="UPA00344"/>
<feature type="binding site" evidence="10">
    <location>
        <position position="261"/>
    </location>
    <ligand>
        <name>S-adenosyl-L-methionine</name>
        <dbReference type="ChEBI" id="CHEBI:59789"/>
    </ligand>
</feature>
<protein>
    <recommendedName>
        <fullName evidence="10">GTP 3',8-cyclase</fullName>
        <ecNumber evidence="10">4.1.99.22</ecNumber>
    </recommendedName>
    <alternativeName>
        <fullName evidence="10">Molybdenum cofactor biosynthesis protein A</fullName>
    </alternativeName>
</protein>
<feature type="binding site" evidence="10">
    <location>
        <position position="95"/>
    </location>
    <ligand>
        <name>S-adenosyl-L-methionine</name>
        <dbReference type="ChEBI" id="CHEBI:59789"/>
    </ligand>
</feature>
<keyword evidence="4 10" id="KW-0547">Nucleotide-binding</keyword>
<evidence type="ECO:0000256" key="3">
    <source>
        <dbReference type="ARBA" id="ARBA00022723"/>
    </source>
</evidence>
<dbReference type="SMART" id="SM00729">
    <property type="entry name" value="Elp3"/>
    <property type="match status" value="1"/>
</dbReference>
<dbReference type="InterPro" id="IPR013483">
    <property type="entry name" value="MoaA"/>
</dbReference>
<dbReference type="GO" id="GO:0046872">
    <property type="term" value="F:metal ion binding"/>
    <property type="evidence" value="ECO:0007669"/>
    <property type="project" value="UniProtKB-KW"/>
</dbReference>
<evidence type="ECO:0000313" key="13">
    <source>
        <dbReference type="EMBL" id="KAB1648841.1"/>
    </source>
</evidence>
<sequence>MRAHWAPADGRCRVAIVRLPSPSSRPPAALHPPEPVRDPAHPDAPVSLGGGAAPLGDAIDVSAVPAEGQLVDRFGRVHRDLRISLTDRCSLRCTYCMPAEGVPWIMKDNILTTLELERVARVAASLGIDEVRLTGGEPLLRKDIVDVVRRMAAIEGPHGPLRVSITTNGLRLPQLMDDLVAAGLERVNVSIDTLDRQRFADLTRRDRLDDVLEGIRIARDSGLRPLKLNAVLLRGVNDDEACDLLRFAMDNDAELRFIEQMPLDAGHTWTREGMIEGAEILDRLSAEFDLEPVDARGAAPAERFVVNGGPHHVGVIASVTAPFCGACDRVRLTADGQIRNCLFARGESDLLPLLRGDADDDAIARLLRTSIAGKRAGHGIDDPGFLQPDRPMSAIGG</sequence>
<feature type="binding site" evidence="10">
    <location>
        <position position="132"/>
    </location>
    <ligand>
        <name>GTP</name>
        <dbReference type="ChEBI" id="CHEBI:37565"/>
    </ligand>
</feature>
<feature type="domain" description="Radical SAM core" evidence="12">
    <location>
        <begin position="73"/>
        <end position="291"/>
    </location>
</feature>
<evidence type="ECO:0000259" key="12">
    <source>
        <dbReference type="PROSITE" id="PS51918"/>
    </source>
</evidence>
<feature type="region of interest" description="Disordered" evidence="11">
    <location>
        <begin position="378"/>
        <end position="397"/>
    </location>
</feature>
<dbReference type="PANTHER" id="PTHR22960">
    <property type="entry name" value="MOLYBDOPTERIN COFACTOR SYNTHESIS PROTEIN A"/>
    <property type="match status" value="1"/>
</dbReference>
<evidence type="ECO:0000256" key="6">
    <source>
        <dbReference type="ARBA" id="ARBA00023014"/>
    </source>
</evidence>
<dbReference type="InterPro" id="IPR040064">
    <property type="entry name" value="MoaA-like"/>
</dbReference>